<dbReference type="InterPro" id="IPR050151">
    <property type="entry name" value="Class-I_Pyr_Nuc-Dis_Oxidored"/>
</dbReference>
<dbReference type="PROSITE" id="PS00076">
    <property type="entry name" value="PYRIDINE_REDOX_1"/>
    <property type="match status" value="1"/>
</dbReference>
<dbReference type="InterPro" id="IPR016156">
    <property type="entry name" value="FAD/NAD-linked_Rdtase_dimer_sf"/>
</dbReference>
<dbReference type="SUPFAM" id="SSF51905">
    <property type="entry name" value="FAD/NAD(P)-binding domain"/>
    <property type="match status" value="1"/>
</dbReference>
<keyword evidence="9" id="KW-0547">Nucleotide-binding</keyword>
<comment type="similarity">
    <text evidence="1 11">Belongs to the class-I pyridine nucleotide-disulfide oxidoreductase family.</text>
</comment>
<dbReference type="PANTHER" id="PTHR22912:SF217">
    <property type="entry name" value="DIHYDROLIPOYL DEHYDROGENASE"/>
    <property type="match status" value="1"/>
</dbReference>
<evidence type="ECO:0000256" key="11">
    <source>
        <dbReference type="RuleBase" id="RU003691"/>
    </source>
</evidence>
<evidence type="ECO:0000259" key="12">
    <source>
        <dbReference type="Pfam" id="PF02852"/>
    </source>
</evidence>
<dbReference type="Gene3D" id="3.30.390.30">
    <property type="match status" value="1"/>
</dbReference>
<feature type="domain" description="FAD/NAD(P)-binding" evidence="13">
    <location>
        <begin position="5"/>
        <end position="324"/>
    </location>
</feature>
<feature type="binding site" evidence="9">
    <location>
        <position position="269"/>
    </location>
    <ligand>
        <name>NAD(+)</name>
        <dbReference type="ChEBI" id="CHEBI:57540"/>
    </ligand>
</feature>
<evidence type="ECO:0000256" key="7">
    <source>
        <dbReference type="ARBA" id="ARBA00023284"/>
    </source>
</evidence>
<keyword evidence="2 11" id="KW-0285">Flavoprotein</keyword>
<evidence type="ECO:0000256" key="2">
    <source>
        <dbReference type="ARBA" id="ARBA00022630"/>
    </source>
</evidence>
<accession>A0A1W1ZUZ1</accession>
<evidence type="ECO:0000256" key="4">
    <source>
        <dbReference type="ARBA" id="ARBA00023002"/>
    </source>
</evidence>
<evidence type="ECO:0000313" key="15">
    <source>
        <dbReference type="Proteomes" id="UP000192634"/>
    </source>
</evidence>
<evidence type="ECO:0000256" key="6">
    <source>
        <dbReference type="ARBA" id="ARBA00023157"/>
    </source>
</evidence>
<dbReference type="PRINTS" id="PR00368">
    <property type="entry name" value="FADPNR"/>
</dbReference>
<dbReference type="InterPro" id="IPR023753">
    <property type="entry name" value="FAD/NAD-binding_dom"/>
</dbReference>
<evidence type="ECO:0000256" key="10">
    <source>
        <dbReference type="PIRSR" id="PIRSR000350-4"/>
    </source>
</evidence>
<evidence type="ECO:0000256" key="8">
    <source>
        <dbReference type="PIRSR" id="PIRSR000350-2"/>
    </source>
</evidence>
<dbReference type="AlphaFoldDB" id="A0A1W1ZUZ1"/>
<keyword evidence="4 11" id="KW-0560">Oxidoreductase</keyword>
<dbReference type="InterPro" id="IPR012999">
    <property type="entry name" value="Pyr_OxRdtase_I_AS"/>
</dbReference>
<feature type="disulfide bond" description="Redox-active" evidence="10">
    <location>
        <begin position="40"/>
        <end position="45"/>
    </location>
</feature>
<dbReference type="Pfam" id="PF02852">
    <property type="entry name" value="Pyr_redox_dim"/>
    <property type="match status" value="1"/>
</dbReference>
<feature type="binding site" evidence="9">
    <location>
        <position position="310"/>
    </location>
    <ligand>
        <name>FAD</name>
        <dbReference type="ChEBI" id="CHEBI:57692"/>
    </ligand>
</feature>
<dbReference type="Gene3D" id="3.50.50.60">
    <property type="entry name" value="FAD/NAD(P)-binding domain"/>
    <property type="match status" value="2"/>
</dbReference>
<keyword evidence="3 9" id="KW-0274">FAD</keyword>
<evidence type="ECO:0000256" key="3">
    <source>
        <dbReference type="ARBA" id="ARBA00022827"/>
    </source>
</evidence>
<organism evidence="14 15">
    <name type="scientific">Janibacter indicus</name>
    <dbReference type="NCBI Taxonomy" id="857417"/>
    <lineage>
        <taxon>Bacteria</taxon>
        <taxon>Bacillati</taxon>
        <taxon>Actinomycetota</taxon>
        <taxon>Actinomycetes</taxon>
        <taxon>Micrococcales</taxon>
        <taxon>Intrasporangiaceae</taxon>
        <taxon>Janibacter</taxon>
    </lineage>
</organism>
<evidence type="ECO:0000256" key="5">
    <source>
        <dbReference type="ARBA" id="ARBA00023027"/>
    </source>
</evidence>
<evidence type="ECO:0000256" key="1">
    <source>
        <dbReference type="ARBA" id="ARBA00007532"/>
    </source>
</evidence>
<dbReference type="InterPro" id="IPR036188">
    <property type="entry name" value="FAD/NAD-bd_sf"/>
</dbReference>
<evidence type="ECO:0000259" key="13">
    <source>
        <dbReference type="Pfam" id="PF07992"/>
    </source>
</evidence>
<dbReference type="PRINTS" id="PR00411">
    <property type="entry name" value="PNDRDTASEI"/>
</dbReference>
<dbReference type="GO" id="GO:0006103">
    <property type="term" value="P:2-oxoglutarate metabolic process"/>
    <property type="evidence" value="ECO:0007669"/>
    <property type="project" value="TreeGrafter"/>
</dbReference>
<dbReference type="RefSeq" id="WP_084450356.1">
    <property type="nucleotide sequence ID" value="NZ_FWXN01000004.1"/>
</dbReference>
<evidence type="ECO:0000256" key="9">
    <source>
        <dbReference type="PIRSR" id="PIRSR000350-3"/>
    </source>
</evidence>
<comment type="cofactor">
    <cofactor evidence="9">
        <name>FAD</name>
        <dbReference type="ChEBI" id="CHEBI:57692"/>
    </cofactor>
    <text evidence="9">Binds 1 FAD per subunit.</text>
</comment>
<evidence type="ECO:0000313" key="14">
    <source>
        <dbReference type="EMBL" id="SMC52193.1"/>
    </source>
</evidence>
<dbReference type="InterPro" id="IPR017817">
    <property type="entry name" value="Mycothione_reductase"/>
</dbReference>
<dbReference type="PANTHER" id="PTHR22912">
    <property type="entry name" value="DISULFIDE OXIDOREDUCTASE"/>
    <property type="match status" value="1"/>
</dbReference>
<name>A0A1W1ZUZ1_9MICO</name>
<dbReference type="GO" id="GO:0004148">
    <property type="term" value="F:dihydrolipoyl dehydrogenase (NADH) activity"/>
    <property type="evidence" value="ECO:0007669"/>
    <property type="project" value="TreeGrafter"/>
</dbReference>
<gene>
    <name evidence="14" type="ORF">SAMN06296429_104250</name>
</gene>
<keyword evidence="7 11" id="KW-0676">Redox-active center</keyword>
<feature type="binding site" evidence="9">
    <location>
        <begin position="142"/>
        <end position="144"/>
    </location>
    <ligand>
        <name>FAD</name>
        <dbReference type="ChEBI" id="CHEBI:57692"/>
    </ligand>
</feature>
<proteinExistence type="inferred from homology"/>
<dbReference type="SUPFAM" id="SSF55424">
    <property type="entry name" value="FAD/NAD-linked reductases, dimerisation (C-terminal) domain"/>
    <property type="match status" value="1"/>
</dbReference>
<dbReference type="NCBIfam" id="TIGR03452">
    <property type="entry name" value="mycothione_red"/>
    <property type="match status" value="1"/>
</dbReference>
<feature type="active site" description="Proton acceptor" evidence="8">
    <location>
        <position position="445"/>
    </location>
</feature>
<dbReference type="Proteomes" id="UP000192634">
    <property type="component" value="Unassembled WGS sequence"/>
</dbReference>
<feature type="binding site" evidence="9">
    <location>
        <begin position="183"/>
        <end position="190"/>
    </location>
    <ligand>
        <name>NAD(+)</name>
        <dbReference type="ChEBI" id="CHEBI:57540"/>
    </ligand>
</feature>
<dbReference type="InterPro" id="IPR004099">
    <property type="entry name" value="Pyr_nucl-diS_OxRdtase_dimer"/>
</dbReference>
<dbReference type="EMBL" id="FWXN01000004">
    <property type="protein sequence ID" value="SMC52193.1"/>
    <property type="molecule type" value="Genomic_DNA"/>
</dbReference>
<keyword evidence="6" id="KW-1015">Disulfide bond</keyword>
<feature type="domain" description="Pyridine nucleotide-disulphide oxidoreductase dimerisation" evidence="12">
    <location>
        <begin position="346"/>
        <end position="455"/>
    </location>
</feature>
<feature type="binding site" evidence="9">
    <location>
        <position position="49"/>
    </location>
    <ligand>
        <name>FAD</name>
        <dbReference type="ChEBI" id="CHEBI:57692"/>
    </ligand>
</feature>
<dbReference type="OrthoDB" id="4797035at2"/>
<reference evidence="14 15" key="1">
    <citation type="submission" date="2017-04" db="EMBL/GenBank/DDBJ databases">
        <authorList>
            <person name="Afonso C.L."/>
            <person name="Miller P.J."/>
            <person name="Scott M.A."/>
            <person name="Spackman E."/>
            <person name="Goraichik I."/>
            <person name="Dimitrov K.M."/>
            <person name="Suarez D.L."/>
            <person name="Swayne D.E."/>
        </authorList>
    </citation>
    <scope>NUCLEOTIDE SEQUENCE [LARGE SCALE GENOMIC DNA]</scope>
    <source>
        <strain evidence="14 15">CGMCC 1.12511</strain>
    </source>
</reference>
<protein>
    <submittedName>
        <fullName evidence="14">Mycothione reductase</fullName>
    </submittedName>
</protein>
<dbReference type="InterPro" id="IPR001100">
    <property type="entry name" value="Pyr_nuc-diS_OxRdtase"/>
</dbReference>
<dbReference type="GO" id="GO:0050660">
    <property type="term" value="F:flavin adenine dinucleotide binding"/>
    <property type="evidence" value="ECO:0007669"/>
    <property type="project" value="TreeGrafter"/>
</dbReference>
<sequence length="474" mass="50852">MIDVDIAVIGSGSGNSLLTDDLSDRTFAMIEGGAVFGGTCLNVGCIPTKMYVHVAEIATAVREGGRLGVDATLERVRFTDVRDRVFGRIDPISAAGEAYRRDEEGVHLLRGRARFTGPRELEVALLDGGTEQVRARQVVVATGSHAVIPDELAAAAEREGVELHTSDTVMRLPDLPARMLVVGAGYIAMEMAHVFSAFGTEVVVSARGDRLLRHLDGDISAAFTAAAAEQWDVRFRTTVTDMRRTSSGVTATLSDGSTVDTDVVLVATGRRPSTQDMGLDVAGVEVHDDDRVVVDEHGRTTADGVWSLGDASSPFQLKHVANHEARVVAHNLAHPDDLQSYTHTAVPAAVFTHPQIASVGLTEEEARAQGLDISVKVQRYGDTAYGWAMEDTSSLCKVIADRRTGRLVGGHLVGPQASTLIQPLIQMMAFDQPVADMVRGQYWIHPALTEVVENALLGLDFNPPEDHVESPPLA</sequence>
<dbReference type="PIRSF" id="PIRSF000350">
    <property type="entry name" value="Mercury_reductase_MerA"/>
    <property type="match status" value="1"/>
</dbReference>
<dbReference type="NCBIfam" id="NF005884">
    <property type="entry name" value="PRK07846.1"/>
    <property type="match status" value="1"/>
</dbReference>
<keyword evidence="5 9" id="KW-0520">NAD</keyword>
<dbReference type="Pfam" id="PF07992">
    <property type="entry name" value="Pyr_redox_2"/>
    <property type="match status" value="1"/>
</dbReference>